<evidence type="ECO:0000256" key="2">
    <source>
        <dbReference type="SAM" id="Phobius"/>
    </source>
</evidence>
<accession>A0A7U9PV49</accession>
<feature type="transmembrane region" description="Helical" evidence="2">
    <location>
        <begin position="95"/>
        <end position="119"/>
    </location>
</feature>
<evidence type="ECO:0000313" key="4">
    <source>
        <dbReference type="Proteomes" id="UP000287830"/>
    </source>
</evidence>
<evidence type="ECO:0000313" key="3">
    <source>
        <dbReference type="EMBL" id="GCD32798.1"/>
    </source>
</evidence>
<organism evidence="3 4">
    <name type="scientific">Streptomyces chrestomyceticus JCM 4735</name>
    <dbReference type="NCBI Taxonomy" id="1306181"/>
    <lineage>
        <taxon>Bacteria</taxon>
        <taxon>Bacillati</taxon>
        <taxon>Actinomycetota</taxon>
        <taxon>Actinomycetes</taxon>
        <taxon>Kitasatosporales</taxon>
        <taxon>Streptomycetaceae</taxon>
        <taxon>Streptomyces</taxon>
    </lineage>
</organism>
<dbReference type="AlphaFoldDB" id="A0A7U9PV49"/>
<dbReference type="GeneID" id="95619587"/>
<evidence type="ECO:0000256" key="1">
    <source>
        <dbReference type="SAM" id="MobiDB-lite"/>
    </source>
</evidence>
<reference evidence="3 4" key="1">
    <citation type="submission" date="2018-11" db="EMBL/GenBank/DDBJ databases">
        <title>Whole genome sequence of Streptomyces chrestomyceticus NBRC 13444(T).</title>
        <authorList>
            <person name="Komaki H."/>
            <person name="Tamura T."/>
        </authorList>
    </citation>
    <scope>NUCLEOTIDE SEQUENCE [LARGE SCALE GENOMIC DNA]</scope>
    <source>
        <strain evidence="3 4">NBRC 13444</strain>
    </source>
</reference>
<name>A0A7U9PV49_9ACTN</name>
<protein>
    <submittedName>
        <fullName evidence="3">Membrane protein</fullName>
    </submittedName>
</protein>
<sequence length="242" mass="26713">MHVSQRIKAADWPAFEQVLDQALNSEEVREAADDAGGVFPVEQMRTEVLRSRTAITSTAATEYRDYLRARAWATENGLQRRRHSPRRIGAGVRRASTGMVPCLTVVATTVFFLLGYYLYDLRTRPNLTDEFLSMGLLATAVTVGLVVVGLRAAEDDCSAPGRSTPGPGHLSVAQARENWQQALLERGILPYVLGRIQFPEPLPRTGTHGRPTPSGARRTGDRRSNSRRCFGREGRGPGDPER</sequence>
<comment type="caution">
    <text evidence="3">The sequence shown here is derived from an EMBL/GenBank/DDBJ whole genome shotgun (WGS) entry which is preliminary data.</text>
</comment>
<dbReference type="RefSeq" id="WP_125043383.1">
    <property type="nucleotide sequence ID" value="NZ_BHZC01000001.1"/>
</dbReference>
<gene>
    <name evidence="3" type="ORF">OEIGOIKO_00516</name>
</gene>
<proteinExistence type="predicted"/>
<dbReference type="OrthoDB" id="4239402at2"/>
<dbReference type="EMBL" id="BHZC01000001">
    <property type="protein sequence ID" value="GCD32798.1"/>
    <property type="molecule type" value="Genomic_DNA"/>
</dbReference>
<feature type="compositionally biased region" description="Basic and acidic residues" evidence="1">
    <location>
        <begin position="218"/>
        <end position="242"/>
    </location>
</feature>
<feature type="region of interest" description="Disordered" evidence="1">
    <location>
        <begin position="200"/>
        <end position="242"/>
    </location>
</feature>
<keyword evidence="2" id="KW-0812">Transmembrane</keyword>
<feature type="transmembrane region" description="Helical" evidence="2">
    <location>
        <begin position="131"/>
        <end position="153"/>
    </location>
</feature>
<keyword evidence="2" id="KW-1133">Transmembrane helix</keyword>
<dbReference type="Proteomes" id="UP000287830">
    <property type="component" value="Unassembled WGS sequence"/>
</dbReference>
<keyword evidence="2" id="KW-0472">Membrane</keyword>